<feature type="domain" description="S-adenosyl-l-methionine hydroxide adenosyltransferase N-terminal" evidence="1">
    <location>
        <begin position="5"/>
        <end position="32"/>
    </location>
</feature>
<dbReference type="AlphaFoldDB" id="X1JA78"/>
<dbReference type="Pfam" id="PF01887">
    <property type="entry name" value="SAM_HAT_N"/>
    <property type="match status" value="1"/>
</dbReference>
<dbReference type="Gene3D" id="3.40.50.10790">
    <property type="entry name" value="S-adenosyl-l-methionine hydroxide adenosyltransferase, N-terminal"/>
    <property type="match status" value="1"/>
</dbReference>
<accession>X1JA78</accession>
<proteinExistence type="predicted"/>
<evidence type="ECO:0000313" key="2">
    <source>
        <dbReference type="EMBL" id="GAH90877.1"/>
    </source>
</evidence>
<gene>
    <name evidence="2" type="ORF">S03H2_71412</name>
</gene>
<dbReference type="InterPro" id="IPR046469">
    <property type="entry name" value="SAM_HAT_N"/>
</dbReference>
<name>X1JA78_9ZZZZ</name>
<reference evidence="2" key="1">
    <citation type="journal article" date="2014" name="Front. Microbiol.">
        <title>High frequency of phylogenetically diverse reductive dehalogenase-homologous genes in deep subseafloor sedimentary metagenomes.</title>
        <authorList>
            <person name="Kawai M."/>
            <person name="Futagami T."/>
            <person name="Toyoda A."/>
            <person name="Takaki Y."/>
            <person name="Nishi S."/>
            <person name="Hori S."/>
            <person name="Arai W."/>
            <person name="Tsubouchi T."/>
            <person name="Morono Y."/>
            <person name="Uchiyama I."/>
            <person name="Ito T."/>
            <person name="Fujiyama A."/>
            <person name="Inagaki F."/>
            <person name="Takami H."/>
        </authorList>
    </citation>
    <scope>NUCLEOTIDE SEQUENCE</scope>
    <source>
        <strain evidence="2">Expedition CK06-06</strain>
    </source>
</reference>
<dbReference type="InterPro" id="IPR023228">
    <property type="entry name" value="SAM_OH_AdoTrfase_N_sf"/>
</dbReference>
<sequence length="32" mass="3314">MGAIITLTTDFGLTDAYVVAMKGVMLGINPEA</sequence>
<feature type="non-terminal residue" evidence="2">
    <location>
        <position position="32"/>
    </location>
</feature>
<comment type="caution">
    <text evidence="2">The sequence shown here is derived from an EMBL/GenBank/DDBJ whole genome shotgun (WGS) entry which is preliminary data.</text>
</comment>
<organism evidence="2">
    <name type="scientific">marine sediment metagenome</name>
    <dbReference type="NCBI Taxonomy" id="412755"/>
    <lineage>
        <taxon>unclassified sequences</taxon>
        <taxon>metagenomes</taxon>
        <taxon>ecological metagenomes</taxon>
    </lineage>
</organism>
<protein>
    <recommendedName>
        <fullName evidence="1">S-adenosyl-l-methionine hydroxide adenosyltransferase N-terminal domain-containing protein</fullName>
    </recommendedName>
</protein>
<dbReference type="SUPFAM" id="SSF102522">
    <property type="entry name" value="Bacterial fluorinating enzyme, N-terminal domain"/>
    <property type="match status" value="1"/>
</dbReference>
<dbReference type="EMBL" id="BARU01047785">
    <property type="protein sequence ID" value="GAH90877.1"/>
    <property type="molecule type" value="Genomic_DNA"/>
</dbReference>
<evidence type="ECO:0000259" key="1">
    <source>
        <dbReference type="Pfam" id="PF01887"/>
    </source>
</evidence>